<evidence type="ECO:0000313" key="4">
    <source>
        <dbReference type="EMBL" id="RDU21818.1"/>
    </source>
</evidence>
<dbReference type="PANTHER" id="PTHR38682:SF1">
    <property type="entry name" value="V-TYPE ATP SYNTHASE SUBUNIT C"/>
    <property type="match status" value="1"/>
</dbReference>
<sequence>MSQEQYIYAVARIRSKELALLDKSVFEQLLSCKDYKECLRILAEKGWGTSADETAEEILLSEREKTWTLMRELVEDMSVFDTFLYEIDFHNLKAAIKQVYTSHEFDNIYLNNGIIEVETIYDAIKNHDFSELPEYMQKSAEEAYDIQMHTGDGQLCDVILDKATLDTIYKKGKETGNSLFSEYAELRVVIADINIAIRGAKTGKGLEFYEKALAECDSLDIKQLTEAALTGVEEIYEYLKTTVYADAVEVIEESPSSFERWCDNLIIKHIQPQKYNPVSISPLAAYILARENEIKSVRILLSGKLNNLSESVIRERLRDMYV</sequence>
<dbReference type="AlphaFoldDB" id="A0A371AQH4"/>
<dbReference type="EMBL" id="QRCT01000051">
    <property type="protein sequence ID" value="RDU21818.1"/>
    <property type="molecule type" value="Genomic_DNA"/>
</dbReference>
<dbReference type="Pfam" id="PF01992">
    <property type="entry name" value="vATP-synt_AC39"/>
    <property type="match status" value="1"/>
</dbReference>
<comment type="caution">
    <text evidence="4">The sequence shown here is derived from an EMBL/GenBank/DDBJ whole genome shotgun (WGS) entry which is preliminary data.</text>
</comment>
<keyword evidence="3" id="KW-0406">Ion transport</keyword>
<dbReference type="Proteomes" id="UP000255036">
    <property type="component" value="Unassembled WGS sequence"/>
</dbReference>
<evidence type="ECO:0000256" key="3">
    <source>
        <dbReference type="ARBA" id="ARBA00023065"/>
    </source>
</evidence>
<dbReference type="GO" id="GO:0046961">
    <property type="term" value="F:proton-transporting ATPase activity, rotational mechanism"/>
    <property type="evidence" value="ECO:0007669"/>
    <property type="project" value="InterPro"/>
</dbReference>
<dbReference type="InterPro" id="IPR044911">
    <property type="entry name" value="V-type_ATPase_csu/dsu_dom_3"/>
</dbReference>
<gene>
    <name evidence="4" type="ORF">DWV06_17695</name>
</gene>
<dbReference type="PANTHER" id="PTHR38682">
    <property type="entry name" value="V-TYPE ATP SYNTHASE SUBUNIT C"/>
    <property type="match status" value="1"/>
</dbReference>
<comment type="similarity">
    <text evidence="1">Belongs to the V-ATPase V0D/AC39 subunit family.</text>
</comment>
<reference evidence="4 5" key="1">
    <citation type="submission" date="2018-07" db="EMBL/GenBank/DDBJ databases">
        <title>Anaerosacharophilus polymeroproducens gen. nov. sp. nov., an anaerobic bacterium isolated from salt field.</title>
        <authorList>
            <person name="Kim W."/>
            <person name="Yang S.-H."/>
            <person name="Oh J."/>
            <person name="Lee J.-H."/>
            <person name="Kwon K.K."/>
        </authorList>
    </citation>
    <scope>NUCLEOTIDE SEQUENCE [LARGE SCALE GENOMIC DNA]</scope>
    <source>
        <strain evidence="4 5">MCWD5</strain>
    </source>
</reference>
<keyword evidence="5" id="KW-1185">Reference proteome</keyword>
<dbReference type="SUPFAM" id="SSF103486">
    <property type="entry name" value="V-type ATP synthase subunit C"/>
    <property type="match status" value="1"/>
</dbReference>
<name>A0A371AQH4_9FIRM</name>
<dbReference type="InterPro" id="IPR002843">
    <property type="entry name" value="ATPase_V0-cplx_csu/dsu"/>
</dbReference>
<evidence type="ECO:0000256" key="2">
    <source>
        <dbReference type="ARBA" id="ARBA00022448"/>
    </source>
</evidence>
<dbReference type="OrthoDB" id="1653at2"/>
<dbReference type="InterPro" id="IPR050873">
    <property type="entry name" value="V-ATPase_V0D/AC39_subunit"/>
</dbReference>
<evidence type="ECO:0000313" key="5">
    <source>
        <dbReference type="Proteomes" id="UP000255036"/>
    </source>
</evidence>
<proteinExistence type="inferred from homology"/>
<dbReference type="Gene3D" id="1.20.1690.10">
    <property type="entry name" value="V-type ATP synthase subunit C domain"/>
    <property type="match status" value="2"/>
</dbReference>
<accession>A0A371AQH4</accession>
<dbReference type="InterPro" id="IPR035067">
    <property type="entry name" value="V-type_ATPase_csu/dsu"/>
</dbReference>
<dbReference type="RefSeq" id="WP_115483550.1">
    <property type="nucleotide sequence ID" value="NZ_QRCT01000051.1"/>
</dbReference>
<keyword evidence="2" id="KW-0813">Transport</keyword>
<evidence type="ECO:0000256" key="1">
    <source>
        <dbReference type="ARBA" id="ARBA00006709"/>
    </source>
</evidence>
<dbReference type="Gene3D" id="1.10.132.50">
    <property type="entry name" value="ATP synthase (C/AC39) subunit, domain 3"/>
    <property type="match status" value="1"/>
</dbReference>
<dbReference type="InterPro" id="IPR036079">
    <property type="entry name" value="ATPase_csu/dsu_sf"/>
</dbReference>
<organism evidence="4 5">
    <name type="scientific">Anaerosacchariphilus polymeriproducens</name>
    <dbReference type="NCBI Taxonomy" id="1812858"/>
    <lineage>
        <taxon>Bacteria</taxon>
        <taxon>Bacillati</taxon>
        <taxon>Bacillota</taxon>
        <taxon>Clostridia</taxon>
        <taxon>Lachnospirales</taxon>
        <taxon>Lachnospiraceae</taxon>
        <taxon>Anaerosacchariphilus</taxon>
    </lineage>
</organism>
<protein>
    <submittedName>
        <fullName evidence="4">V-type ATP synthase subunit C</fullName>
    </submittedName>
</protein>